<organism evidence="3 4">
    <name type="scientific">Adhaeretor mobilis</name>
    <dbReference type="NCBI Taxonomy" id="1930276"/>
    <lineage>
        <taxon>Bacteria</taxon>
        <taxon>Pseudomonadati</taxon>
        <taxon>Planctomycetota</taxon>
        <taxon>Planctomycetia</taxon>
        <taxon>Pirellulales</taxon>
        <taxon>Lacipirellulaceae</taxon>
        <taxon>Adhaeretor</taxon>
    </lineage>
</organism>
<dbReference type="GO" id="GO:0051301">
    <property type="term" value="P:cell division"/>
    <property type="evidence" value="ECO:0007669"/>
    <property type="project" value="UniProtKB-KW"/>
</dbReference>
<dbReference type="HAMAP" id="MF_01805">
    <property type="entry name" value="ScpA"/>
    <property type="match status" value="1"/>
</dbReference>
<dbReference type="RefSeq" id="WP_145057733.1">
    <property type="nucleotide sequence ID" value="NZ_CP036263.1"/>
</dbReference>
<evidence type="ECO:0000256" key="1">
    <source>
        <dbReference type="ARBA" id="ARBA00044777"/>
    </source>
</evidence>
<evidence type="ECO:0000313" key="4">
    <source>
        <dbReference type="Proteomes" id="UP000319852"/>
    </source>
</evidence>
<dbReference type="AlphaFoldDB" id="A0A517MR86"/>
<dbReference type="Gene3D" id="6.10.250.2410">
    <property type="match status" value="1"/>
</dbReference>
<dbReference type="KEGG" id="amob:HG15A2_06520"/>
<evidence type="ECO:0000313" key="3">
    <source>
        <dbReference type="EMBL" id="QDS97391.1"/>
    </source>
</evidence>
<keyword evidence="2" id="KW-0963">Cytoplasm</keyword>
<dbReference type="Gene3D" id="1.10.10.580">
    <property type="entry name" value="Structural maintenance of chromosome 1. Chain E"/>
    <property type="match status" value="1"/>
</dbReference>
<comment type="subunit">
    <text evidence="2">Component of a cohesin-like complex composed of ScpA, ScpB and the Smc homodimer, in which ScpA and ScpB bind to the head domain of Smc. The presence of the three proteins is required for the association of the complex with DNA.</text>
</comment>
<accession>A0A517MR86</accession>
<keyword evidence="4" id="KW-1185">Reference proteome</keyword>
<gene>
    <name evidence="2 3" type="primary">scpA</name>
    <name evidence="3" type="ORF">HG15A2_06520</name>
</gene>
<keyword evidence="2" id="KW-0132">Cell division</keyword>
<dbReference type="PANTHER" id="PTHR33969:SF2">
    <property type="entry name" value="SEGREGATION AND CONDENSATION PROTEIN A"/>
    <property type="match status" value="1"/>
</dbReference>
<dbReference type="GO" id="GO:0005737">
    <property type="term" value="C:cytoplasm"/>
    <property type="evidence" value="ECO:0007669"/>
    <property type="project" value="UniProtKB-SubCell"/>
</dbReference>
<dbReference type="GO" id="GO:0007059">
    <property type="term" value="P:chromosome segregation"/>
    <property type="evidence" value="ECO:0007669"/>
    <property type="project" value="UniProtKB-UniRule"/>
</dbReference>
<sequence>MASPTNTAARFRIQLDLFAGPFDLLLYLVRKHELDVLEIPIAVVTEQYLEILAVLEHIDVDAVGDFLEVATKLMEAKSQSMLPRHEGEVETLEEPRDDLVQQLLEYKRFKQAASELEARSHQWQLRYTRRVNDLEANAADPAEQPIQDVELWDLVSAFSRVMQHNTKTKPAKISYDETPIEVYVERIEKRLQSEPRICFVDFFEPGMHRSQLVGLFLAILELIRHRGVRCQQEELFGELWVLAAESKQEASSKLEG</sequence>
<keyword evidence="2" id="KW-0159">Chromosome partition</keyword>
<dbReference type="Proteomes" id="UP000319852">
    <property type="component" value="Chromosome"/>
</dbReference>
<dbReference type="Pfam" id="PF02616">
    <property type="entry name" value="SMC_ScpA"/>
    <property type="match status" value="1"/>
</dbReference>
<dbReference type="GO" id="GO:0006260">
    <property type="term" value="P:DNA replication"/>
    <property type="evidence" value="ECO:0007669"/>
    <property type="project" value="UniProtKB-UniRule"/>
</dbReference>
<protein>
    <recommendedName>
        <fullName evidence="1 2">Segregation and condensation protein A</fullName>
    </recommendedName>
</protein>
<comment type="similarity">
    <text evidence="2">Belongs to the ScpA family.</text>
</comment>
<comment type="subcellular location">
    <subcellularLocation>
        <location evidence="2">Cytoplasm</location>
    </subcellularLocation>
    <text evidence="2">Associated with two foci at the outer edges of the nucleoid region in young cells, and at four foci within both cell halves in older cells.</text>
</comment>
<name>A0A517MR86_9BACT</name>
<keyword evidence="2" id="KW-0131">Cell cycle</keyword>
<dbReference type="PANTHER" id="PTHR33969">
    <property type="entry name" value="SEGREGATION AND CONDENSATION PROTEIN A"/>
    <property type="match status" value="1"/>
</dbReference>
<evidence type="ECO:0000256" key="2">
    <source>
        <dbReference type="HAMAP-Rule" id="MF_01805"/>
    </source>
</evidence>
<comment type="function">
    <text evidence="2">Participates in chromosomal partition during cell division. May act via the formation of a condensin-like complex containing Smc and ScpB that pull DNA away from mid-cell into both cell halves.</text>
</comment>
<dbReference type="EMBL" id="CP036263">
    <property type="protein sequence ID" value="QDS97391.1"/>
    <property type="molecule type" value="Genomic_DNA"/>
</dbReference>
<proteinExistence type="inferred from homology"/>
<reference evidence="3 4" key="1">
    <citation type="submission" date="2019-02" db="EMBL/GenBank/DDBJ databases">
        <title>Deep-cultivation of Planctomycetes and their phenomic and genomic characterization uncovers novel biology.</title>
        <authorList>
            <person name="Wiegand S."/>
            <person name="Jogler M."/>
            <person name="Boedeker C."/>
            <person name="Pinto D."/>
            <person name="Vollmers J."/>
            <person name="Rivas-Marin E."/>
            <person name="Kohn T."/>
            <person name="Peeters S.H."/>
            <person name="Heuer A."/>
            <person name="Rast P."/>
            <person name="Oberbeckmann S."/>
            <person name="Bunk B."/>
            <person name="Jeske O."/>
            <person name="Meyerdierks A."/>
            <person name="Storesund J.E."/>
            <person name="Kallscheuer N."/>
            <person name="Luecker S."/>
            <person name="Lage O.M."/>
            <person name="Pohl T."/>
            <person name="Merkel B.J."/>
            <person name="Hornburger P."/>
            <person name="Mueller R.-W."/>
            <person name="Bruemmer F."/>
            <person name="Labrenz M."/>
            <person name="Spormann A.M."/>
            <person name="Op den Camp H."/>
            <person name="Overmann J."/>
            <person name="Amann R."/>
            <person name="Jetten M.S.M."/>
            <person name="Mascher T."/>
            <person name="Medema M.H."/>
            <person name="Devos D.P."/>
            <person name="Kaster A.-K."/>
            <person name="Ovreas L."/>
            <person name="Rohde M."/>
            <person name="Galperin M.Y."/>
            <person name="Jogler C."/>
        </authorList>
    </citation>
    <scope>NUCLEOTIDE SEQUENCE [LARGE SCALE GENOMIC DNA]</scope>
    <source>
        <strain evidence="3 4">HG15A2</strain>
    </source>
</reference>
<dbReference type="InterPro" id="IPR023093">
    <property type="entry name" value="ScpA-like_C"/>
</dbReference>
<dbReference type="InterPro" id="IPR003768">
    <property type="entry name" value="ScpA"/>
</dbReference>
<dbReference type="OrthoDB" id="9811016at2"/>